<evidence type="ECO:0000313" key="2">
    <source>
        <dbReference type="EMBL" id="KIH43475.1"/>
    </source>
</evidence>
<feature type="non-terminal residue" evidence="2">
    <location>
        <position position="85"/>
    </location>
</feature>
<feature type="region of interest" description="Disordered" evidence="1">
    <location>
        <begin position="14"/>
        <end position="38"/>
    </location>
</feature>
<organism evidence="2 3">
    <name type="scientific">Ancylostoma duodenale</name>
    <dbReference type="NCBI Taxonomy" id="51022"/>
    <lineage>
        <taxon>Eukaryota</taxon>
        <taxon>Metazoa</taxon>
        <taxon>Ecdysozoa</taxon>
        <taxon>Nematoda</taxon>
        <taxon>Chromadorea</taxon>
        <taxon>Rhabditida</taxon>
        <taxon>Rhabditina</taxon>
        <taxon>Rhabditomorpha</taxon>
        <taxon>Strongyloidea</taxon>
        <taxon>Ancylostomatidae</taxon>
        <taxon>Ancylostomatinae</taxon>
        <taxon>Ancylostoma</taxon>
    </lineage>
</organism>
<name>A0A0C2F4N9_9BILA</name>
<protein>
    <submittedName>
        <fullName evidence="2">Uncharacterized protein</fullName>
    </submittedName>
</protein>
<sequence>MRFNDNRWTRAVSDWTPRDVKHTTGRPPDDGQTSSRSPSRIDTMLFVFLEWTESTGQLWLARATNGRNINGSQGDQGGFARNKFH</sequence>
<evidence type="ECO:0000256" key="1">
    <source>
        <dbReference type="SAM" id="MobiDB-lite"/>
    </source>
</evidence>
<dbReference type="Proteomes" id="UP000054047">
    <property type="component" value="Unassembled WGS sequence"/>
</dbReference>
<dbReference type="AlphaFoldDB" id="A0A0C2F4N9"/>
<dbReference type="OrthoDB" id="10406211at2759"/>
<reference evidence="2 3" key="1">
    <citation type="submission" date="2013-12" db="EMBL/GenBank/DDBJ databases">
        <title>Draft genome of the parsitic nematode Ancylostoma duodenale.</title>
        <authorList>
            <person name="Mitreva M."/>
        </authorList>
    </citation>
    <scope>NUCLEOTIDE SEQUENCE [LARGE SCALE GENOMIC DNA]</scope>
    <source>
        <strain evidence="2 3">Zhejiang</strain>
    </source>
</reference>
<accession>A0A0C2F4N9</accession>
<evidence type="ECO:0000313" key="3">
    <source>
        <dbReference type="Proteomes" id="UP000054047"/>
    </source>
</evidence>
<proteinExistence type="predicted"/>
<gene>
    <name evidence="2" type="ORF">ANCDUO_26518</name>
</gene>
<dbReference type="EMBL" id="KN785483">
    <property type="protein sequence ID" value="KIH43475.1"/>
    <property type="molecule type" value="Genomic_DNA"/>
</dbReference>
<keyword evidence="3" id="KW-1185">Reference proteome</keyword>